<name>A0A644Z4G6_9ZZZZ</name>
<comment type="caution">
    <text evidence="1">The sequence shown here is derived from an EMBL/GenBank/DDBJ whole genome shotgun (WGS) entry which is preliminary data.</text>
</comment>
<protein>
    <submittedName>
        <fullName evidence="1">Uncharacterized protein</fullName>
    </submittedName>
</protein>
<evidence type="ECO:0000313" key="1">
    <source>
        <dbReference type="EMBL" id="MPM35682.1"/>
    </source>
</evidence>
<sequence>MHARVVKHQLALRHAEESRALLERLRPHFRHFHELLAAHERAILLAVSDDIFRERFVQPRNLAQQGRRRGVDVHADGVDAVLHHALEGFAQPFLRHIVLILPYANGLGIDLNQLRQGILEPPRDGYRRTQVDVVLRELLRGELARRIDGRARLVDDHIAHALCAGDELHGHLLRFTGGGSVADCNMLHRVFLHKRFQLFNCLLLLPFAEGRIDHRRVEHLTRIADHGNLAAIAITRIEPHRHVPLDRRLHQKGFEVEREVMYCALVGKIGQRIARFALHAGEDQTVIRVLCRGINKFARVVVCLDGGALHCIEREFPIQIQIDLEEPFLLPAVDRENLVALELCHRLIKLIIEPIDRVLFLGGDGADLCVFRDRIAQFLADAGILGDRLRDDIGRARERLLHGIHSLFRVDKRASEHLQRRQFPPLREDLRRERLQSFFLCDGCARTPLLFIGTIQILQYGEGLRLVNLTVELLRELVLGGDGLLYLLPPLGEISEIGEPLKKVPEGGVIHRSMHLLAIARDERDGISLVNQIDNVFHVCFALVKFPCEKLNLCLHVCSLFLCATPHKKAVASRAAQIAPTI</sequence>
<accession>A0A644Z4G6</accession>
<gene>
    <name evidence="1" type="ORF">SDC9_82275</name>
</gene>
<proteinExistence type="predicted"/>
<organism evidence="1">
    <name type="scientific">bioreactor metagenome</name>
    <dbReference type="NCBI Taxonomy" id="1076179"/>
    <lineage>
        <taxon>unclassified sequences</taxon>
        <taxon>metagenomes</taxon>
        <taxon>ecological metagenomes</taxon>
    </lineage>
</organism>
<reference evidence="1" key="1">
    <citation type="submission" date="2019-08" db="EMBL/GenBank/DDBJ databases">
        <authorList>
            <person name="Kucharzyk K."/>
            <person name="Murdoch R.W."/>
            <person name="Higgins S."/>
            <person name="Loffler F."/>
        </authorList>
    </citation>
    <scope>NUCLEOTIDE SEQUENCE</scope>
</reference>
<dbReference type="AlphaFoldDB" id="A0A644Z4G6"/>
<dbReference type="EMBL" id="VSSQ01007360">
    <property type="protein sequence ID" value="MPM35682.1"/>
    <property type="molecule type" value="Genomic_DNA"/>
</dbReference>